<dbReference type="InterPro" id="IPR036890">
    <property type="entry name" value="HATPase_C_sf"/>
</dbReference>
<dbReference type="PANTHER" id="PTHR34220">
    <property type="entry name" value="SENSOR HISTIDINE KINASE YPDA"/>
    <property type="match status" value="1"/>
</dbReference>
<evidence type="ECO:0000256" key="1">
    <source>
        <dbReference type="PROSITE-ProRule" id="PRU00339"/>
    </source>
</evidence>
<evidence type="ECO:0000313" key="5">
    <source>
        <dbReference type="Proteomes" id="UP000563906"/>
    </source>
</evidence>
<comment type="caution">
    <text evidence="4">The sequence shown here is derived from an EMBL/GenBank/DDBJ whole genome shotgun (WGS) entry which is preliminary data.</text>
</comment>
<dbReference type="InterPro" id="IPR011990">
    <property type="entry name" value="TPR-like_helical_dom_sf"/>
</dbReference>
<protein>
    <submittedName>
        <fullName evidence="4">Tetratricopeptide repeat protein</fullName>
    </submittedName>
</protein>
<feature type="repeat" description="TPR" evidence="1">
    <location>
        <begin position="158"/>
        <end position="191"/>
    </location>
</feature>
<evidence type="ECO:0000256" key="2">
    <source>
        <dbReference type="SAM" id="Phobius"/>
    </source>
</evidence>
<feature type="domain" description="Signal transduction histidine kinase internal region" evidence="3">
    <location>
        <begin position="430"/>
        <end position="508"/>
    </location>
</feature>
<organism evidence="4 5">
    <name type="scientific">Tenacibaculum pelagium</name>
    <dbReference type="NCBI Taxonomy" id="2759527"/>
    <lineage>
        <taxon>Bacteria</taxon>
        <taxon>Pseudomonadati</taxon>
        <taxon>Bacteroidota</taxon>
        <taxon>Flavobacteriia</taxon>
        <taxon>Flavobacteriales</taxon>
        <taxon>Flavobacteriaceae</taxon>
        <taxon>Tenacibaculum</taxon>
    </lineage>
</organism>
<name>A0A839ARD2_9FLAO</name>
<accession>A0A839ARD2</accession>
<dbReference type="Gene3D" id="1.25.40.10">
    <property type="entry name" value="Tetratricopeptide repeat domain"/>
    <property type="match status" value="2"/>
</dbReference>
<dbReference type="SUPFAM" id="SSF48452">
    <property type="entry name" value="TPR-like"/>
    <property type="match status" value="2"/>
</dbReference>
<dbReference type="InterPro" id="IPR019734">
    <property type="entry name" value="TPR_rpt"/>
</dbReference>
<dbReference type="InterPro" id="IPR010559">
    <property type="entry name" value="Sig_transdc_His_kin_internal"/>
</dbReference>
<dbReference type="GO" id="GO:0000155">
    <property type="term" value="F:phosphorelay sensor kinase activity"/>
    <property type="evidence" value="ECO:0007669"/>
    <property type="project" value="InterPro"/>
</dbReference>
<dbReference type="PROSITE" id="PS50005">
    <property type="entry name" value="TPR"/>
    <property type="match status" value="2"/>
</dbReference>
<keyword evidence="5" id="KW-1185">Reference proteome</keyword>
<keyword evidence="2" id="KW-0812">Transmembrane</keyword>
<dbReference type="InterPro" id="IPR050640">
    <property type="entry name" value="Bact_2-comp_sensor_kinase"/>
</dbReference>
<dbReference type="GO" id="GO:0016020">
    <property type="term" value="C:membrane"/>
    <property type="evidence" value="ECO:0007669"/>
    <property type="project" value="InterPro"/>
</dbReference>
<sequence length="638" mass="73959">MKFIYTSILLFLISTLSFSQKKNVDSLIVSAIEKKESSYFKLQKHFKRVRFKEDQIEKLLKESQKNNYVIGEIFARNVQGRSHRNVTEYNKSVEKYKEALNLSKEIKSIEAEIVTLNQLGVVCRRQDKIRGALNYHQSALDIILKVENPTNDIKISNSITINSIGNIYLTLGQYERALEKFSESIALQKQLEDRRGLAINHQNIGYAHKNIGDLDLALENYQKSLEYNRLNNDKLGKVICHNSISDILIKQQKYNEAYEYITEVIESAEEIGNRYYLSEVYNTLGWSLLKLNRLKESRGYLDKALKIGIDNNIPSSLVLSYDHLSELNEKEENYKESLDFFKKSIEVKNKTFNAKTIRYVNSLISKYDSEVNNNKIKSLARENEISKLKLLRNRNILIISLVSIALFGVLLYSIYRQRLLKNDKQILLLEQEALRIQMNPHFVFNALNSIKLYIINNEQKNAVYYLNKFSKLIRNILESTTVKEVALSEELKTMNLYMSIENIRFSNEIAYNEKVGDDLNLERIKIPPLVLQPFLENAIWHGLSSKKGEKKVDLTIEKFSKEFIEINIIDNGIGRDAAFKIKSSKSLNRKSIGIDLTKERLKNFSNEFINTYSLEYIDLFDENGKPNGTKVSLKLPIV</sequence>
<dbReference type="EMBL" id="JACGLS010000004">
    <property type="protein sequence ID" value="MBA6156819.1"/>
    <property type="molecule type" value="Genomic_DNA"/>
</dbReference>
<dbReference type="Gene3D" id="3.30.565.10">
    <property type="entry name" value="Histidine kinase-like ATPase, C-terminal domain"/>
    <property type="match status" value="1"/>
</dbReference>
<dbReference type="RefSeq" id="WP_182125320.1">
    <property type="nucleotide sequence ID" value="NZ_JACGLS010000004.1"/>
</dbReference>
<keyword evidence="2" id="KW-1133">Transmembrane helix</keyword>
<evidence type="ECO:0000313" key="4">
    <source>
        <dbReference type="EMBL" id="MBA6156819.1"/>
    </source>
</evidence>
<feature type="transmembrane region" description="Helical" evidence="2">
    <location>
        <begin position="396"/>
        <end position="415"/>
    </location>
</feature>
<feature type="repeat" description="TPR" evidence="1">
    <location>
        <begin position="198"/>
        <end position="231"/>
    </location>
</feature>
<keyword evidence="2" id="KW-0472">Membrane</keyword>
<gene>
    <name evidence="4" type="ORF">H3Z83_09860</name>
</gene>
<keyword evidence="1" id="KW-0802">TPR repeat</keyword>
<dbReference type="SUPFAM" id="SSF55874">
    <property type="entry name" value="ATPase domain of HSP90 chaperone/DNA topoisomerase II/histidine kinase"/>
    <property type="match status" value="1"/>
</dbReference>
<proteinExistence type="predicted"/>
<dbReference type="PANTHER" id="PTHR34220:SF7">
    <property type="entry name" value="SENSOR HISTIDINE KINASE YPDA"/>
    <property type="match status" value="1"/>
</dbReference>
<dbReference type="Pfam" id="PF13424">
    <property type="entry name" value="TPR_12"/>
    <property type="match status" value="2"/>
</dbReference>
<dbReference type="Pfam" id="PF06580">
    <property type="entry name" value="His_kinase"/>
    <property type="match status" value="1"/>
</dbReference>
<dbReference type="AlphaFoldDB" id="A0A839ARD2"/>
<evidence type="ECO:0000259" key="3">
    <source>
        <dbReference type="Pfam" id="PF06580"/>
    </source>
</evidence>
<reference evidence="4 5" key="1">
    <citation type="submission" date="2020-07" db="EMBL/GenBank/DDBJ databases">
        <title>Bacterium isolated from marine sediment.</title>
        <authorList>
            <person name="Shang D."/>
            <person name="Du Z.-J."/>
        </authorList>
    </citation>
    <scope>NUCLEOTIDE SEQUENCE [LARGE SCALE GENOMIC DNA]</scope>
    <source>
        <strain evidence="4 5">S7007</strain>
    </source>
</reference>
<dbReference type="SMART" id="SM00028">
    <property type="entry name" value="TPR"/>
    <property type="match status" value="7"/>
</dbReference>
<dbReference type="Proteomes" id="UP000563906">
    <property type="component" value="Unassembled WGS sequence"/>
</dbReference>